<evidence type="ECO:0000256" key="1">
    <source>
        <dbReference type="SAM" id="MobiDB-lite"/>
    </source>
</evidence>
<evidence type="ECO:0000313" key="2">
    <source>
        <dbReference type="EMBL" id="EDM10453.1"/>
    </source>
</evidence>
<protein>
    <submittedName>
        <fullName evidence="2">RCG55282</fullName>
    </submittedName>
</protein>
<gene>
    <name evidence="2" type="ORF">rCG_55282</name>
</gene>
<organism evidence="2 3">
    <name type="scientific">Rattus norvegicus</name>
    <name type="common">Rat</name>
    <dbReference type="NCBI Taxonomy" id="10116"/>
    <lineage>
        <taxon>Eukaryota</taxon>
        <taxon>Metazoa</taxon>
        <taxon>Chordata</taxon>
        <taxon>Craniata</taxon>
        <taxon>Vertebrata</taxon>
        <taxon>Euteleostomi</taxon>
        <taxon>Mammalia</taxon>
        <taxon>Eutheria</taxon>
        <taxon>Euarchontoglires</taxon>
        <taxon>Glires</taxon>
        <taxon>Rodentia</taxon>
        <taxon>Myomorpha</taxon>
        <taxon>Muroidea</taxon>
        <taxon>Muridae</taxon>
        <taxon>Murinae</taxon>
        <taxon>Rattus</taxon>
    </lineage>
</organism>
<dbReference type="Proteomes" id="UP000234681">
    <property type="component" value="Chromosome 5"/>
</dbReference>
<sequence length="45" mass="5141">MKPSVEVESITTPNERNRSCGTSTGFFKRNPMNRQGYEDCTPNFL</sequence>
<proteinExistence type="predicted"/>
<name>A6J854_RAT</name>
<reference evidence="2 3" key="1">
    <citation type="submission" date="2005-09" db="EMBL/GenBank/DDBJ databases">
        <authorList>
            <person name="Mural R.J."/>
            <person name="Li P.W."/>
            <person name="Adams M.D."/>
            <person name="Amanatides P.G."/>
            <person name="Baden-Tillson H."/>
            <person name="Barnstead M."/>
            <person name="Chin S.H."/>
            <person name="Dew I."/>
            <person name="Evans C.A."/>
            <person name="Ferriera S."/>
            <person name="Flanigan M."/>
            <person name="Fosler C."/>
            <person name="Glodek A."/>
            <person name="Gu Z."/>
            <person name="Holt R.A."/>
            <person name="Jennings D."/>
            <person name="Kraft C.L."/>
            <person name="Lu F."/>
            <person name="Nguyen T."/>
            <person name="Nusskern D.R."/>
            <person name="Pfannkoch C.M."/>
            <person name="Sitter C."/>
            <person name="Sutton G.G."/>
            <person name="Venter J.C."/>
            <person name="Wang Z."/>
            <person name="Woodage T."/>
            <person name="Zheng X.H."/>
            <person name="Zhong F."/>
        </authorList>
    </citation>
    <scope>NUCLEOTIDE SEQUENCE [LARGE SCALE GENOMIC DNA]</scope>
    <source>
        <strain>BN</strain>
        <strain evidence="3">Sprague-Dawley</strain>
    </source>
</reference>
<feature type="region of interest" description="Disordered" evidence="1">
    <location>
        <begin position="1"/>
        <end position="27"/>
    </location>
</feature>
<dbReference type="EMBL" id="CH473978">
    <property type="protein sequence ID" value="EDM10453.1"/>
    <property type="molecule type" value="Genomic_DNA"/>
</dbReference>
<dbReference type="AlphaFoldDB" id="A6J854"/>
<accession>A6J854</accession>
<evidence type="ECO:0000313" key="3">
    <source>
        <dbReference type="Proteomes" id="UP000234681"/>
    </source>
</evidence>
<feature type="compositionally biased region" description="Polar residues" evidence="1">
    <location>
        <begin position="9"/>
        <end position="25"/>
    </location>
</feature>